<evidence type="ECO:0000259" key="3">
    <source>
        <dbReference type="PROSITE" id="PS01031"/>
    </source>
</evidence>
<dbReference type="PROSITE" id="PS01031">
    <property type="entry name" value="SHSP"/>
    <property type="match status" value="1"/>
</dbReference>
<dbReference type="Proteomes" id="UP000547209">
    <property type="component" value="Unassembled WGS sequence"/>
</dbReference>
<reference evidence="4 5" key="1">
    <citation type="submission" date="2020-08" db="EMBL/GenBank/DDBJ databases">
        <title>Cohnella phylogeny.</title>
        <authorList>
            <person name="Dunlap C."/>
        </authorList>
    </citation>
    <scope>NUCLEOTIDE SEQUENCE [LARGE SCALE GENOMIC DNA]</scope>
    <source>
        <strain evidence="4 5">DSM 28246</strain>
    </source>
</reference>
<comment type="similarity">
    <text evidence="1 2">Belongs to the small heat shock protein (HSP20) family.</text>
</comment>
<dbReference type="CDD" id="cd06464">
    <property type="entry name" value="ACD_sHsps-like"/>
    <property type="match status" value="1"/>
</dbReference>
<dbReference type="RefSeq" id="WP_185140678.1">
    <property type="nucleotide sequence ID" value="NZ_JACJVP010000001.1"/>
</dbReference>
<feature type="domain" description="SHSP" evidence="3">
    <location>
        <begin position="30"/>
        <end position="142"/>
    </location>
</feature>
<keyword evidence="5" id="KW-1185">Reference proteome</keyword>
<evidence type="ECO:0000256" key="2">
    <source>
        <dbReference type="RuleBase" id="RU003616"/>
    </source>
</evidence>
<dbReference type="SUPFAM" id="SSF49764">
    <property type="entry name" value="HSP20-like chaperones"/>
    <property type="match status" value="1"/>
</dbReference>
<name>A0A7X0VDI9_9BACL</name>
<dbReference type="InterPro" id="IPR002068">
    <property type="entry name" value="A-crystallin/Hsp20_dom"/>
</dbReference>
<gene>
    <name evidence="4" type="ORF">H7C19_00945</name>
</gene>
<protein>
    <submittedName>
        <fullName evidence="4">Hsp20/alpha crystallin family protein</fullName>
    </submittedName>
</protein>
<sequence length="142" mass="16129">MEKEKLNLPKDYYEQASEVLGEDFWQDIGQLIPVTGPRIDMYHTSSAVVVLAELPGLQTRDQIEIQLEGQYLLLKGEIPCPYPVTDNRILLKERYFGPFQRSLALPRPVSESGIVAKYSRGLLVIELPIEQSAPQTNIPIQY</sequence>
<comment type="caution">
    <text evidence="4">The sequence shown here is derived from an EMBL/GenBank/DDBJ whole genome shotgun (WGS) entry which is preliminary data.</text>
</comment>
<organism evidence="4 5">
    <name type="scientific">Cohnella nanjingensis</name>
    <dbReference type="NCBI Taxonomy" id="1387779"/>
    <lineage>
        <taxon>Bacteria</taxon>
        <taxon>Bacillati</taxon>
        <taxon>Bacillota</taxon>
        <taxon>Bacilli</taxon>
        <taxon>Bacillales</taxon>
        <taxon>Paenibacillaceae</taxon>
        <taxon>Cohnella</taxon>
    </lineage>
</organism>
<dbReference type="InterPro" id="IPR008978">
    <property type="entry name" value="HSP20-like_chaperone"/>
</dbReference>
<dbReference type="Gene3D" id="2.60.40.790">
    <property type="match status" value="1"/>
</dbReference>
<evidence type="ECO:0000313" key="4">
    <source>
        <dbReference type="EMBL" id="MBB6669248.1"/>
    </source>
</evidence>
<dbReference type="EMBL" id="JACJVP010000001">
    <property type="protein sequence ID" value="MBB6669248.1"/>
    <property type="molecule type" value="Genomic_DNA"/>
</dbReference>
<accession>A0A7X0VDI9</accession>
<proteinExistence type="inferred from homology"/>
<dbReference type="AlphaFoldDB" id="A0A7X0VDI9"/>
<evidence type="ECO:0000313" key="5">
    <source>
        <dbReference type="Proteomes" id="UP000547209"/>
    </source>
</evidence>
<evidence type="ECO:0000256" key="1">
    <source>
        <dbReference type="PROSITE-ProRule" id="PRU00285"/>
    </source>
</evidence>
<dbReference type="Pfam" id="PF00011">
    <property type="entry name" value="HSP20"/>
    <property type="match status" value="1"/>
</dbReference>